<evidence type="ECO:0000313" key="2">
    <source>
        <dbReference type="EMBL" id="KAG8196447.1"/>
    </source>
</evidence>
<keyword evidence="3" id="KW-1185">Reference proteome</keyword>
<name>A0AAV6VIS1_9ARAC</name>
<evidence type="ECO:0000256" key="1">
    <source>
        <dbReference type="SAM" id="MobiDB-lite"/>
    </source>
</evidence>
<comment type="caution">
    <text evidence="2">The sequence shown here is derived from an EMBL/GenBank/DDBJ whole genome shotgun (WGS) entry which is preliminary data.</text>
</comment>
<feature type="region of interest" description="Disordered" evidence="1">
    <location>
        <begin position="1"/>
        <end position="21"/>
    </location>
</feature>
<evidence type="ECO:0008006" key="4">
    <source>
        <dbReference type="Google" id="ProtNLM"/>
    </source>
</evidence>
<proteinExistence type="predicted"/>
<gene>
    <name evidence="2" type="ORF">JTE90_012271</name>
</gene>
<evidence type="ECO:0000313" key="3">
    <source>
        <dbReference type="Proteomes" id="UP000827092"/>
    </source>
</evidence>
<protein>
    <recommendedName>
        <fullName evidence="4">B box-type domain-containing protein</fullName>
    </recommendedName>
</protein>
<organism evidence="2 3">
    <name type="scientific">Oedothorax gibbosus</name>
    <dbReference type="NCBI Taxonomy" id="931172"/>
    <lineage>
        <taxon>Eukaryota</taxon>
        <taxon>Metazoa</taxon>
        <taxon>Ecdysozoa</taxon>
        <taxon>Arthropoda</taxon>
        <taxon>Chelicerata</taxon>
        <taxon>Arachnida</taxon>
        <taxon>Araneae</taxon>
        <taxon>Araneomorphae</taxon>
        <taxon>Entelegynae</taxon>
        <taxon>Araneoidea</taxon>
        <taxon>Linyphiidae</taxon>
        <taxon>Erigoninae</taxon>
        <taxon>Oedothorax</taxon>
    </lineage>
</organism>
<reference evidence="2 3" key="1">
    <citation type="journal article" date="2022" name="Nat. Ecol. Evol.">
        <title>A masculinizing supergene underlies an exaggerated male reproductive morph in a spider.</title>
        <authorList>
            <person name="Hendrickx F."/>
            <person name="De Corte Z."/>
            <person name="Sonet G."/>
            <person name="Van Belleghem S.M."/>
            <person name="Kostlbacher S."/>
            <person name="Vangestel C."/>
        </authorList>
    </citation>
    <scope>NUCLEOTIDE SEQUENCE [LARGE SCALE GENOMIC DNA]</scope>
    <source>
        <strain evidence="2">W744_W776</strain>
    </source>
</reference>
<accession>A0AAV6VIS1</accession>
<dbReference type="AlphaFoldDB" id="A0AAV6VIS1"/>
<dbReference type="Proteomes" id="UP000827092">
    <property type="component" value="Unassembled WGS sequence"/>
</dbReference>
<sequence length="83" mass="9108">MAENENPDDAPIPTIDEPTTPGKSCALCGCSTPAVRCDRCSSQIFCLSCDDMYHRHPKRKLHLRKAVDSIWNSSKSPSGKKCA</sequence>
<dbReference type="EMBL" id="JAFNEN010000069">
    <property type="protein sequence ID" value="KAG8196447.1"/>
    <property type="molecule type" value="Genomic_DNA"/>
</dbReference>